<name>A0ABX6T215_9SPHN</name>
<feature type="signal peptide" evidence="2">
    <location>
        <begin position="1"/>
        <end position="23"/>
    </location>
</feature>
<organism evidence="3 4">
    <name type="scientific">Sphingomonas daechungensis</name>
    <dbReference type="NCBI Taxonomy" id="1176646"/>
    <lineage>
        <taxon>Bacteria</taxon>
        <taxon>Pseudomonadati</taxon>
        <taxon>Pseudomonadota</taxon>
        <taxon>Alphaproteobacteria</taxon>
        <taxon>Sphingomonadales</taxon>
        <taxon>Sphingomonadaceae</taxon>
        <taxon>Sphingomonas</taxon>
    </lineage>
</organism>
<feature type="transmembrane region" description="Helical" evidence="1">
    <location>
        <begin position="36"/>
        <end position="56"/>
    </location>
</feature>
<feature type="chain" id="PRO_5046523207" evidence="2">
    <location>
        <begin position="24"/>
        <end position="167"/>
    </location>
</feature>
<accession>A0ABX6T215</accession>
<evidence type="ECO:0000313" key="4">
    <source>
        <dbReference type="Proteomes" id="UP000516134"/>
    </source>
</evidence>
<reference evidence="3 4" key="1">
    <citation type="submission" date="2020-08" db="EMBL/GenBank/DDBJ databases">
        <title>Genome sequence of Sphingomonas daechungensis KACC 18115T.</title>
        <authorList>
            <person name="Hyun D.-W."/>
            <person name="Bae J.-W."/>
        </authorList>
    </citation>
    <scope>NUCLEOTIDE SEQUENCE [LARGE SCALE GENOMIC DNA]</scope>
    <source>
        <strain evidence="3 4">KACC 18115</strain>
    </source>
</reference>
<dbReference type="Proteomes" id="UP000516134">
    <property type="component" value="Chromosome"/>
</dbReference>
<proteinExistence type="predicted"/>
<evidence type="ECO:0000313" key="3">
    <source>
        <dbReference type="EMBL" id="QNP43469.1"/>
    </source>
</evidence>
<keyword evidence="1" id="KW-0472">Membrane</keyword>
<keyword evidence="1" id="KW-0812">Transmembrane</keyword>
<evidence type="ECO:0000256" key="2">
    <source>
        <dbReference type="SAM" id="SignalP"/>
    </source>
</evidence>
<keyword evidence="2" id="KW-0732">Signal</keyword>
<sequence length="167" mass="18284">MRRFASYLLAAVLGAVVAYSLTAARSVTGAIDAGDWLAFAGALLGVVLAVGGAIFVERWKKSTELQADLKLIEDALVELEQSLSSLDVPFDADRRVADQKQPVIHSLERLEDARAVLAFAREQTKVTDIALWRGLRSIELDIDARRQMLDQEKGSCWGATLRVACLK</sequence>
<keyword evidence="1" id="KW-1133">Transmembrane helix</keyword>
<keyword evidence="4" id="KW-1185">Reference proteome</keyword>
<dbReference type="EMBL" id="CP060780">
    <property type="protein sequence ID" value="QNP43469.1"/>
    <property type="molecule type" value="Genomic_DNA"/>
</dbReference>
<gene>
    <name evidence="3" type="ORF">H9L15_01250</name>
</gene>
<protein>
    <submittedName>
        <fullName evidence="3">Uncharacterized protein</fullName>
    </submittedName>
</protein>
<evidence type="ECO:0000256" key="1">
    <source>
        <dbReference type="SAM" id="Phobius"/>
    </source>
</evidence>